<proteinExistence type="predicted"/>
<dbReference type="EMBL" id="JQBS01000035">
    <property type="protein sequence ID" value="KRN54313.1"/>
    <property type="molecule type" value="Genomic_DNA"/>
</dbReference>
<evidence type="ECO:0000256" key="5">
    <source>
        <dbReference type="SAM" id="Phobius"/>
    </source>
</evidence>
<keyword evidence="4 5" id="KW-0472">Membrane</keyword>
<evidence type="ECO:0000313" key="7">
    <source>
        <dbReference type="Proteomes" id="UP000051658"/>
    </source>
</evidence>
<dbReference type="GO" id="GO:0006457">
    <property type="term" value="P:protein folding"/>
    <property type="evidence" value="ECO:0007669"/>
    <property type="project" value="InterPro"/>
</dbReference>
<keyword evidence="2 5" id="KW-0812">Transmembrane</keyword>
<dbReference type="Proteomes" id="UP000051658">
    <property type="component" value="Unassembled WGS sequence"/>
</dbReference>
<protein>
    <recommendedName>
        <fullName evidence="8">Disulfide bond formation protein B</fullName>
    </recommendedName>
</protein>
<feature type="transmembrane region" description="Helical" evidence="5">
    <location>
        <begin position="81"/>
        <end position="103"/>
    </location>
</feature>
<comment type="caution">
    <text evidence="6">The sequence shown here is derived from an EMBL/GenBank/DDBJ whole genome shotgun (WGS) entry which is preliminary data.</text>
</comment>
<organism evidence="6 7">
    <name type="scientific">Carnobacterium divergens DSM 20623</name>
    <dbReference type="NCBI Taxonomy" id="1449336"/>
    <lineage>
        <taxon>Bacteria</taxon>
        <taxon>Bacillati</taxon>
        <taxon>Bacillota</taxon>
        <taxon>Bacilli</taxon>
        <taxon>Lactobacillales</taxon>
        <taxon>Carnobacteriaceae</taxon>
        <taxon>Carnobacterium</taxon>
    </lineage>
</organism>
<gene>
    <name evidence="6" type="ORF">IV74_GL001894</name>
</gene>
<dbReference type="GO" id="GO:0015035">
    <property type="term" value="F:protein-disulfide reductase activity"/>
    <property type="evidence" value="ECO:0007669"/>
    <property type="project" value="InterPro"/>
</dbReference>
<evidence type="ECO:0000313" key="6">
    <source>
        <dbReference type="EMBL" id="KRN54313.1"/>
    </source>
</evidence>
<dbReference type="InterPro" id="IPR003752">
    <property type="entry name" value="DiS_bond_form_DsbB/BdbC"/>
</dbReference>
<evidence type="ECO:0000256" key="3">
    <source>
        <dbReference type="ARBA" id="ARBA00022989"/>
    </source>
</evidence>
<dbReference type="RefSeq" id="WP_051915633.1">
    <property type="nucleotide sequence ID" value="NZ_JQBS01000035.1"/>
</dbReference>
<dbReference type="Pfam" id="PF02600">
    <property type="entry name" value="DsbB"/>
    <property type="match status" value="1"/>
</dbReference>
<dbReference type="InterPro" id="IPR023380">
    <property type="entry name" value="DsbB-like_sf"/>
</dbReference>
<dbReference type="SUPFAM" id="SSF158442">
    <property type="entry name" value="DsbB-like"/>
    <property type="match status" value="1"/>
</dbReference>
<evidence type="ECO:0008006" key="8">
    <source>
        <dbReference type="Google" id="ProtNLM"/>
    </source>
</evidence>
<comment type="subcellular location">
    <subcellularLocation>
        <location evidence="1">Membrane</location>
        <topology evidence="1">Multi-pass membrane protein</topology>
    </subcellularLocation>
</comment>
<dbReference type="Gene3D" id="1.20.1550.10">
    <property type="entry name" value="DsbB-like"/>
    <property type="match status" value="1"/>
</dbReference>
<dbReference type="eggNOG" id="COG1495">
    <property type="taxonomic scope" value="Bacteria"/>
</dbReference>
<feature type="transmembrane region" description="Helical" evidence="5">
    <location>
        <begin position="12"/>
        <end position="32"/>
    </location>
</feature>
<evidence type="ECO:0000256" key="1">
    <source>
        <dbReference type="ARBA" id="ARBA00004141"/>
    </source>
</evidence>
<feature type="transmembrane region" description="Helical" evidence="5">
    <location>
        <begin position="165"/>
        <end position="187"/>
    </location>
</feature>
<evidence type="ECO:0000256" key="4">
    <source>
        <dbReference type="ARBA" id="ARBA00023136"/>
    </source>
</evidence>
<feature type="transmembrane region" description="Helical" evidence="5">
    <location>
        <begin position="123"/>
        <end position="144"/>
    </location>
</feature>
<dbReference type="AlphaFoldDB" id="A0A0R2HN41"/>
<dbReference type="PATRIC" id="fig|1449336.4.peg.1931"/>
<dbReference type="GO" id="GO:0016020">
    <property type="term" value="C:membrane"/>
    <property type="evidence" value="ECO:0007669"/>
    <property type="project" value="UniProtKB-SubCell"/>
</dbReference>
<feature type="transmembrane region" description="Helical" evidence="5">
    <location>
        <begin position="52"/>
        <end position="69"/>
    </location>
</feature>
<evidence type="ECO:0000256" key="2">
    <source>
        <dbReference type="ARBA" id="ARBA00022692"/>
    </source>
</evidence>
<reference evidence="6 7" key="1">
    <citation type="journal article" date="2015" name="Genome Announc.">
        <title>Expanding the biotechnology potential of lactobacilli through comparative genomics of 213 strains and associated genera.</title>
        <authorList>
            <person name="Sun Z."/>
            <person name="Harris H.M."/>
            <person name="McCann A."/>
            <person name="Guo C."/>
            <person name="Argimon S."/>
            <person name="Zhang W."/>
            <person name="Yang X."/>
            <person name="Jeffery I.B."/>
            <person name="Cooney J.C."/>
            <person name="Kagawa T.F."/>
            <person name="Liu W."/>
            <person name="Song Y."/>
            <person name="Salvetti E."/>
            <person name="Wrobel A."/>
            <person name="Rasinkangas P."/>
            <person name="Parkhill J."/>
            <person name="Rea M.C."/>
            <person name="O'Sullivan O."/>
            <person name="Ritari J."/>
            <person name="Douillard F.P."/>
            <person name="Paul Ross R."/>
            <person name="Yang R."/>
            <person name="Briner A.E."/>
            <person name="Felis G.E."/>
            <person name="de Vos W.M."/>
            <person name="Barrangou R."/>
            <person name="Klaenhammer T.R."/>
            <person name="Caufield P.W."/>
            <person name="Cui Y."/>
            <person name="Zhang H."/>
            <person name="O'Toole P.W."/>
        </authorList>
    </citation>
    <scope>NUCLEOTIDE SEQUENCE [LARGE SCALE GENOMIC DNA]</scope>
    <source>
        <strain evidence="6 7">DSM 20623</strain>
    </source>
</reference>
<name>A0A0R2HN41_CARDV</name>
<keyword evidence="3 5" id="KW-1133">Transmembrane helix</keyword>
<accession>A0A0R2HN41</accession>
<dbReference type="GeneID" id="89588888"/>
<keyword evidence="7" id="KW-1185">Reference proteome</keyword>
<sequence length="202" mass="22717">MLGSTQKLLKKYGSLLGLLATTGMIGAFLLVLWGSLSAQFLLHELPCPLCVLQRYSMLLVCLGPIYILICREKGELDLQKYMIGHGISILSSLAGMLFSARQILLHIPANDPGYGGVFLGLHFYTWSFITFIFVIFYSAVMMIFSDLLLPNYTKSNKLVDFGIKIVLYVFLFTTAVIFLAIVAELGFNFKLPDDPIYYELFR</sequence>